<dbReference type="Gene3D" id="3.40.50.720">
    <property type="entry name" value="NAD(P)-binding Rossmann-like Domain"/>
    <property type="match status" value="1"/>
</dbReference>
<dbReference type="InterPro" id="IPR050177">
    <property type="entry name" value="Lipid_A_modif_metabolic_enz"/>
</dbReference>
<reference evidence="2 3" key="1">
    <citation type="journal article" date="2016" name="Nat. Commun.">
        <title>Thousands of microbial genomes shed light on interconnected biogeochemical processes in an aquifer system.</title>
        <authorList>
            <person name="Anantharaman K."/>
            <person name="Brown C.T."/>
            <person name="Hug L.A."/>
            <person name="Sharon I."/>
            <person name="Castelle C.J."/>
            <person name="Probst A.J."/>
            <person name="Thomas B.C."/>
            <person name="Singh A."/>
            <person name="Wilkins M.J."/>
            <person name="Karaoz U."/>
            <person name="Brodie E.L."/>
            <person name="Williams K.H."/>
            <person name="Hubbard S.S."/>
            <person name="Banfield J.F."/>
        </authorList>
    </citation>
    <scope>NUCLEOTIDE SEQUENCE [LARGE SCALE GENOMIC DNA]</scope>
</reference>
<organism evidence="2 3">
    <name type="scientific">Candidatus Giovannonibacteria bacterium RIFCSPHIGHO2_12_FULL_43_15</name>
    <dbReference type="NCBI Taxonomy" id="1798341"/>
    <lineage>
        <taxon>Bacteria</taxon>
        <taxon>Candidatus Giovannoniibacteriota</taxon>
    </lineage>
</organism>
<comment type="caution">
    <text evidence="2">The sequence shown here is derived from an EMBL/GenBank/DDBJ whole genome shotgun (WGS) entry which is preliminary data.</text>
</comment>
<dbReference type="InterPro" id="IPR001509">
    <property type="entry name" value="Epimerase_deHydtase"/>
</dbReference>
<dbReference type="CDD" id="cd08946">
    <property type="entry name" value="SDR_e"/>
    <property type="match status" value="1"/>
</dbReference>
<proteinExistence type="predicted"/>
<dbReference type="PANTHER" id="PTHR43245">
    <property type="entry name" value="BIFUNCTIONAL POLYMYXIN RESISTANCE PROTEIN ARNA"/>
    <property type="match status" value="1"/>
</dbReference>
<dbReference type="EMBL" id="MFHT01000020">
    <property type="protein sequence ID" value="OGF77381.1"/>
    <property type="molecule type" value="Genomic_DNA"/>
</dbReference>
<dbReference type="AlphaFoldDB" id="A0A1F5WQ45"/>
<dbReference type="SUPFAM" id="SSF51735">
    <property type="entry name" value="NAD(P)-binding Rossmann-fold domains"/>
    <property type="match status" value="1"/>
</dbReference>
<gene>
    <name evidence="2" type="ORF">A3F23_00335</name>
</gene>
<name>A0A1F5WQ45_9BACT</name>
<dbReference type="Proteomes" id="UP000177723">
    <property type="component" value="Unassembled WGS sequence"/>
</dbReference>
<dbReference type="PANTHER" id="PTHR43245:SF23">
    <property type="entry name" value="NAD(P)-BINDING DOMAIN-CONTAINING PROTEIN"/>
    <property type="match status" value="1"/>
</dbReference>
<dbReference type="InterPro" id="IPR036291">
    <property type="entry name" value="NAD(P)-bd_dom_sf"/>
</dbReference>
<evidence type="ECO:0000259" key="1">
    <source>
        <dbReference type="Pfam" id="PF01370"/>
    </source>
</evidence>
<evidence type="ECO:0000313" key="2">
    <source>
        <dbReference type="EMBL" id="OGF77381.1"/>
    </source>
</evidence>
<sequence>MKEQISSILVTGGAGYIGSILVPELLRAGYEVTVIDNFLYNQASLLDVCNFKTLTVVRGDARSENLIKKHILGKDFIIPLACLVGAPLCDKDPVNARTTNLEAVELLLKLRKPGQKIIFPNTNSGYGTGHGVSFCTEESTLNPVSLYGQLKVEAEKRLLDAGDAITLRLATVCGISPRMRLDLLVNDFVYRAVNDRFIVIFEANFKRNYIHIRDVARAFMHAMANFEIMKNSAFNVGLSDANLSKLELCEEIKRQLPDFVFMEASVGEDPDKRNYIISNEKIERTGFKPIVSIQDAIRELINGYQIIKRNTYSNI</sequence>
<evidence type="ECO:0000313" key="3">
    <source>
        <dbReference type="Proteomes" id="UP000177723"/>
    </source>
</evidence>
<protein>
    <recommendedName>
        <fullName evidence="1">NAD-dependent epimerase/dehydratase domain-containing protein</fullName>
    </recommendedName>
</protein>
<dbReference type="Pfam" id="PF01370">
    <property type="entry name" value="Epimerase"/>
    <property type="match status" value="1"/>
</dbReference>
<feature type="domain" description="NAD-dependent epimerase/dehydratase" evidence="1">
    <location>
        <begin position="8"/>
        <end position="237"/>
    </location>
</feature>
<accession>A0A1F5WQ45</accession>